<dbReference type="AlphaFoldDB" id="A0AA40CFU2"/>
<feature type="compositionally biased region" description="Basic and acidic residues" evidence="14">
    <location>
        <begin position="301"/>
        <end position="322"/>
    </location>
</feature>
<keyword evidence="6" id="KW-0560">Oxidoreductase</keyword>
<keyword evidence="5" id="KW-0049">Antioxidant</keyword>
<dbReference type="GO" id="GO:0008379">
    <property type="term" value="F:thioredoxin peroxidase activity"/>
    <property type="evidence" value="ECO:0007669"/>
    <property type="project" value="TreeGrafter"/>
</dbReference>
<evidence type="ECO:0000313" key="17">
    <source>
        <dbReference type="Proteomes" id="UP001174934"/>
    </source>
</evidence>
<dbReference type="EMBL" id="JAULSR010000001">
    <property type="protein sequence ID" value="KAK0635918.1"/>
    <property type="molecule type" value="Genomic_DNA"/>
</dbReference>
<dbReference type="SUPFAM" id="SSF52833">
    <property type="entry name" value="Thioredoxin-like"/>
    <property type="match status" value="1"/>
</dbReference>
<dbReference type="EC" id="1.11.1.24" evidence="3"/>
<feature type="compositionally biased region" description="Acidic residues" evidence="14">
    <location>
        <begin position="217"/>
        <end position="226"/>
    </location>
</feature>
<gene>
    <name evidence="16" type="ORF">B0T17DRAFT_480741</name>
</gene>
<comment type="subcellular location">
    <subcellularLocation>
        <location evidence="1">Nucleus</location>
    </subcellularLocation>
</comment>
<feature type="compositionally biased region" description="Basic residues" evidence="14">
    <location>
        <begin position="1"/>
        <end position="10"/>
    </location>
</feature>
<comment type="similarity">
    <text evidence="11">Belongs to the peroxiredoxin family. BCP/PrxQ subfamily.</text>
</comment>
<dbReference type="GO" id="GO:0045454">
    <property type="term" value="P:cell redox homeostasis"/>
    <property type="evidence" value="ECO:0007669"/>
    <property type="project" value="TreeGrafter"/>
</dbReference>
<dbReference type="CDD" id="cd03017">
    <property type="entry name" value="PRX_BCP"/>
    <property type="match status" value="1"/>
</dbReference>
<evidence type="ECO:0000313" key="16">
    <source>
        <dbReference type="EMBL" id="KAK0635918.1"/>
    </source>
</evidence>
<keyword evidence="4" id="KW-0575">Peroxidase</keyword>
<keyword evidence="9" id="KW-0676">Redox-active center</keyword>
<comment type="catalytic activity">
    <reaction evidence="12">
        <text>a hydroperoxide + [thioredoxin]-dithiol = an alcohol + [thioredoxin]-disulfide + H2O</text>
        <dbReference type="Rhea" id="RHEA:62620"/>
        <dbReference type="Rhea" id="RHEA-COMP:10698"/>
        <dbReference type="Rhea" id="RHEA-COMP:10700"/>
        <dbReference type="ChEBI" id="CHEBI:15377"/>
        <dbReference type="ChEBI" id="CHEBI:29950"/>
        <dbReference type="ChEBI" id="CHEBI:30879"/>
        <dbReference type="ChEBI" id="CHEBI:35924"/>
        <dbReference type="ChEBI" id="CHEBI:50058"/>
        <dbReference type="EC" id="1.11.1.24"/>
    </reaction>
</comment>
<dbReference type="GO" id="GO:0005737">
    <property type="term" value="C:cytoplasm"/>
    <property type="evidence" value="ECO:0007669"/>
    <property type="project" value="TreeGrafter"/>
</dbReference>
<proteinExistence type="inferred from homology"/>
<comment type="caution">
    <text evidence="16">The sequence shown here is derived from an EMBL/GenBank/DDBJ whole genome shotgun (WGS) entry which is preliminary data.</text>
</comment>
<dbReference type="PANTHER" id="PTHR42801:SF23">
    <property type="entry name" value="PEROXIREDOXIN DOT5"/>
    <property type="match status" value="1"/>
</dbReference>
<feature type="region of interest" description="Disordered" evidence="14">
    <location>
        <begin position="1"/>
        <end position="27"/>
    </location>
</feature>
<feature type="domain" description="Thioredoxin" evidence="15">
    <location>
        <begin position="41"/>
        <end position="204"/>
    </location>
</feature>
<evidence type="ECO:0000256" key="11">
    <source>
        <dbReference type="ARBA" id="ARBA00038489"/>
    </source>
</evidence>
<dbReference type="InterPro" id="IPR000866">
    <property type="entry name" value="AhpC/TSA"/>
</dbReference>
<reference evidence="16" key="1">
    <citation type="submission" date="2023-06" db="EMBL/GenBank/DDBJ databases">
        <title>Genome-scale phylogeny and comparative genomics of the fungal order Sordariales.</title>
        <authorList>
            <consortium name="Lawrence Berkeley National Laboratory"/>
            <person name="Hensen N."/>
            <person name="Bonometti L."/>
            <person name="Westerberg I."/>
            <person name="Brannstrom I.O."/>
            <person name="Guillou S."/>
            <person name="Cros-Aarteil S."/>
            <person name="Calhoun S."/>
            <person name="Haridas S."/>
            <person name="Kuo A."/>
            <person name="Mondo S."/>
            <person name="Pangilinan J."/>
            <person name="Riley R."/>
            <person name="LaButti K."/>
            <person name="Andreopoulos B."/>
            <person name="Lipzen A."/>
            <person name="Chen C."/>
            <person name="Yanf M."/>
            <person name="Daum C."/>
            <person name="Ng V."/>
            <person name="Clum A."/>
            <person name="Steindorff A."/>
            <person name="Ohm R."/>
            <person name="Martin F."/>
            <person name="Silar P."/>
            <person name="Natvig D."/>
            <person name="Lalanne C."/>
            <person name="Gautier V."/>
            <person name="Ament-velasquez S.L."/>
            <person name="Kruys A."/>
            <person name="Hutchinson M.I."/>
            <person name="Powell A.J."/>
            <person name="Barry K."/>
            <person name="Miller A.N."/>
            <person name="Grigoriev I.V."/>
            <person name="Debuchy R."/>
            <person name="Gladieux P."/>
            <person name="Thoren M.H."/>
            <person name="Johannesson H."/>
        </authorList>
    </citation>
    <scope>NUCLEOTIDE SEQUENCE</scope>
    <source>
        <strain evidence="16">SMH3391-2</strain>
    </source>
</reference>
<feature type="region of interest" description="Disordered" evidence="14">
    <location>
        <begin position="211"/>
        <end position="330"/>
    </location>
</feature>
<dbReference type="InterPro" id="IPR050924">
    <property type="entry name" value="Peroxiredoxin_BCP/PrxQ"/>
</dbReference>
<evidence type="ECO:0000256" key="8">
    <source>
        <dbReference type="ARBA" id="ARBA00023242"/>
    </source>
</evidence>
<evidence type="ECO:0000256" key="4">
    <source>
        <dbReference type="ARBA" id="ARBA00022559"/>
    </source>
</evidence>
<evidence type="ECO:0000256" key="5">
    <source>
        <dbReference type="ARBA" id="ARBA00022862"/>
    </source>
</evidence>
<feature type="compositionally biased region" description="Low complexity" evidence="14">
    <location>
        <begin position="257"/>
        <end position="268"/>
    </location>
</feature>
<keyword evidence="17" id="KW-1185">Reference proteome</keyword>
<evidence type="ECO:0000256" key="3">
    <source>
        <dbReference type="ARBA" id="ARBA00013017"/>
    </source>
</evidence>
<protein>
    <recommendedName>
        <fullName evidence="3">thioredoxin-dependent peroxiredoxin</fullName>
        <ecNumber evidence="3">1.11.1.24</ecNumber>
    </recommendedName>
    <alternativeName>
        <fullName evidence="13">Nuclear thiol peroxidase</fullName>
    </alternativeName>
    <alternativeName>
        <fullName evidence="10">Thioredoxin peroxidase</fullName>
    </alternativeName>
</protein>
<dbReference type="FunFam" id="3.40.30.10:FF:000157">
    <property type="entry name" value="DOT5p Nuclear thiol peroxidase"/>
    <property type="match status" value="1"/>
</dbReference>
<dbReference type="Gene3D" id="3.40.30.10">
    <property type="entry name" value="Glutaredoxin"/>
    <property type="match status" value="1"/>
</dbReference>
<evidence type="ECO:0000256" key="7">
    <source>
        <dbReference type="ARBA" id="ARBA00023157"/>
    </source>
</evidence>
<name>A0AA40CFU2_9PEZI</name>
<accession>A0AA40CFU2</accession>
<evidence type="ECO:0000256" key="9">
    <source>
        <dbReference type="ARBA" id="ARBA00023284"/>
    </source>
</evidence>
<evidence type="ECO:0000256" key="10">
    <source>
        <dbReference type="ARBA" id="ARBA00032824"/>
    </source>
</evidence>
<evidence type="ECO:0000256" key="6">
    <source>
        <dbReference type="ARBA" id="ARBA00023002"/>
    </source>
</evidence>
<dbReference type="PANTHER" id="PTHR42801">
    <property type="entry name" value="THIOREDOXIN-DEPENDENT PEROXIDE REDUCTASE"/>
    <property type="match status" value="1"/>
</dbReference>
<feature type="compositionally biased region" description="Low complexity" evidence="14">
    <location>
        <begin position="282"/>
        <end position="294"/>
    </location>
</feature>
<evidence type="ECO:0000256" key="1">
    <source>
        <dbReference type="ARBA" id="ARBA00004123"/>
    </source>
</evidence>
<keyword evidence="7" id="KW-1015">Disulfide bond</keyword>
<feature type="compositionally biased region" description="Basic and acidic residues" evidence="14">
    <location>
        <begin position="227"/>
        <end position="238"/>
    </location>
</feature>
<dbReference type="Pfam" id="PF00578">
    <property type="entry name" value="AhpC-TSA"/>
    <property type="match status" value="1"/>
</dbReference>
<organism evidence="16 17">
    <name type="scientific">Bombardia bombarda</name>
    <dbReference type="NCBI Taxonomy" id="252184"/>
    <lineage>
        <taxon>Eukaryota</taxon>
        <taxon>Fungi</taxon>
        <taxon>Dikarya</taxon>
        <taxon>Ascomycota</taxon>
        <taxon>Pezizomycotina</taxon>
        <taxon>Sordariomycetes</taxon>
        <taxon>Sordariomycetidae</taxon>
        <taxon>Sordariales</taxon>
        <taxon>Lasiosphaeriaceae</taxon>
        <taxon>Bombardia</taxon>
    </lineage>
</organism>
<evidence type="ECO:0000259" key="15">
    <source>
        <dbReference type="PROSITE" id="PS51352"/>
    </source>
</evidence>
<evidence type="ECO:0000256" key="2">
    <source>
        <dbReference type="ARBA" id="ARBA00011245"/>
    </source>
</evidence>
<keyword evidence="8" id="KW-0539">Nucleus</keyword>
<dbReference type="GO" id="GO:0034599">
    <property type="term" value="P:cellular response to oxidative stress"/>
    <property type="evidence" value="ECO:0007669"/>
    <property type="project" value="UniProtKB-ARBA"/>
</dbReference>
<dbReference type="InterPro" id="IPR036249">
    <property type="entry name" value="Thioredoxin-like_sf"/>
</dbReference>
<dbReference type="GO" id="GO:0005634">
    <property type="term" value="C:nucleus"/>
    <property type="evidence" value="ECO:0007669"/>
    <property type="project" value="UniProtKB-SubCell"/>
</dbReference>
<evidence type="ECO:0000256" key="14">
    <source>
        <dbReference type="SAM" id="MobiDB-lite"/>
    </source>
</evidence>
<dbReference type="InterPro" id="IPR013766">
    <property type="entry name" value="Thioredoxin_domain"/>
</dbReference>
<comment type="subunit">
    <text evidence="2">Monomer.</text>
</comment>
<evidence type="ECO:0000256" key="13">
    <source>
        <dbReference type="ARBA" id="ARBA00077538"/>
    </source>
</evidence>
<sequence length="330" mass="33761">MPVELRKRKAPAPPPAPPAKKQSKVAKVVKTAATKVKDAAAANGSAAKPKAAGKPPVVGDVISLEGFGGEIETNDGTKTTLKALVDASKAGVVLFTYPRASTPGCTKQACLFRDSYVPLTAHGLAIYGLSTDSPKANTAFQTKQKLPYPLLCDPNATLIAAIGLKKAPKGTTRGVFVVDKAGNVLAAEAGSPDGTVTVVKKIVADVGAGDRAKAAAEEDEADEEAEAEGKEPEEKKEEVEAETAAAAAAPSTSIVGDVAKAAASSSEALAKKTEEAEEEEAAAPVADAVEAAAAGEEDKEVEEKTNGDAKVEVEEGEKKKDADGDEKMEE</sequence>
<dbReference type="Proteomes" id="UP001174934">
    <property type="component" value="Unassembled WGS sequence"/>
</dbReference>
<evidence type="ECO:0000256" key="12">
    <source>
        <dbReference type="ARBA" id="ARBA00049091"/>
    </source>
</evidence>
<dbReference type="PROSITE" id="PS51352">
    <property type="entry name" value="THIOREDOXIN_2"/>
    <property type="match status" value="1"/>
</dbReference>